<evidence type="ECO:0000256" key="5">
    <source>
        <dbReference type="ARBA" id="ARBA00022970"/>
    </source>
</evidence>
<evidence type="ECO:0000259" key="9">
    <source>
        <dbReference type="Pfam" id="PF00324"/>
    </source>
</evidence>
<dbReference type="EMBL" id="PEKT02000007">
    <property type="protein sequence ID" value="PIS51384.1"/>
    <property type="molecule type" value="Genomic_DNA"/>
</dbReference>
<comment type="subcellular location">
    <subcellularLocation>
        <location evidence="1">Membrane</location>
        <topology evidence="1">Multi-pass membrane protein</topology>
    </subcellularLocation>
</comment>
<dbReference type="PIRSF" id="PIRSF006060">
    <property type="entry name" value="AA_transporter"/>
    <property type="match status" value="1"/>
</dbReference>
<reference evidence="10 12" key="3">
    <citation type="journal article" date="2018" name="Nat. Commun.">
        <title>Genomic insights into multidrug-resistance, mating and virulence in Candida auris and related emerging species.</title>
        <authorList>
            <person name="Munoz J.F."/>
            <person name="Gade L."/>
            <person name="Chow N.A."/>
            <person name="Loparev V.N."/>
            <person name="Juieng P."/>
            <person name="Berkow E.L."/>
            <person name="Farrer R.A."/>
            <person name="Litvintseva A.P."/>
            <person name="Cuomo C.A."/>
        </authorList>
    </citation>
    <scope>GENOME REANNOTATION</scope>
    <source>
        <strain evidence="10 12">B8441</strain>
    </source>
</reference>
<keyword evidence="12" id="KW-1185">Reference proteome</keyword>
<dbReference type="GO" id="GO:0016020">
    <property type="term" value="C:membrane"/>
    <property type="evidence" value="ECO:0007669"/>
    <property type="project" value="UniProtKB-SubCell"/>
</dbReference>
<feature type="transmembrane region" description="Helical" evidence="8">
    <location>
        <begin position="503"/>
        <end position="522"/>
    </location>
</feature>
<dbReference type="VEuPathDB" id="FungiDB:QG37_05081"/>
<dbReference type="Pfam" id="PF00324">
    <property type="entry name" value="AA_permease"/>
    <property type="match status" value="1"/>
</dbReference>
<evidence type="ECO:0000256" key="7">
    <source>
        <dbReference type="ARBA" id="ARBA00023136"/>
    </source>
</evidence>
<reference evidence="11 12" key="1">
    <citation type="journal article" date="2017" name="Clin. Infect. Dis.">
        <title>Simultaneous emergence of multidrug-resistant Candida auris on 3 continents confirmed by whole-genome sequencing and epidemiological analyses.</title>
        <authorList>
            <person name="Lockhart S.R."/>
            <person name="Etienne K.A."/>
            <person name="Vallabhaneni S."/>
            <person name="Farooqi J."/>
            <person name="Chowdhary A."/>
            <person name="Govender N.P."/>
            <person name="Colombo A.L."/>
            <person name="Calvo B."/>
            <person name="Cuomo C.A."/>
            <person name="Desjardins C.A."/>
            <person name="Berkow E.L."/>
            <person name="Castanheira M."/>
            <person name="Magobo R.E."/>
            <person name="Jabeen K."/>
            <person name="Asghar R.J."/>
            <person name="Meis J.F."/>
            <person name="Jackson B."/>
            <person name="Chiller T."/>
            <person name="Litvintseva A.P."/>
        </authorList>
    </citation>
    <scope>NUCLEOTIDE SEQUENCE [LARGE SCALE GENOMIC DNA]</scope>
    <source>
        <strain evidence="11 12">B8441</strain>
    </source>
</reference>
<keyword evidence="3" id="KW-0813">Transport</keyword>
<dbReference type="VEuPathDB" id="FungiDB:CJJ09_001139"/>
<feature type="transmembrane region" description="Helical" evidence="8">
    <location>
        <begin position="354"/>
        <end position="373"/>
    </location>
</feature>
<evidence type="ECO:0000313" key="11">
    <source>
        <dbReference type="EMBL" id="PIS51384.1"/>
    </source>
</evidence>
<keyword evidence="6 8" id="KW-1133">Transmembrane helix</keyword>
<sequence length="571" mass="63087">MNKDSHTFDLKALTSRPSILRSNSAYLSGTISNSRIVNVDEKGNIVSENNSIISIEENELKKGLRNRHVQLIALGGAIGTGLFVGSGLVLHDVGPCSLWLSYIVLSTIVWFVMNMLAEMAAFLPVPGAGSQQFINDYTDPSIGFALGYNYWYGFAILVAAEVVAAALVIQYWTTSVHIAVWISILLGAMLILNLMPVQFYGEAEFIFAGIKLLAITGLIILGVVLFFGGGPNHDRLGFRYWKNGNALHPHLTGGDTGRFLGFWTAVIKAGYSFIMSPELIVACSGEVTNPRRILPKCANQFIYRLAFFYILGSLVIGIIADSNSPRLVGDSSDASASPFVLGIQNAGIPVLNHIINAVVLISAASAGNSFFYAGSRTLYSLALKGLAPKVFTTVNRFGIPIYCVLITFCVGCLSYLNVSSSSAQVFTWFSNITTISGFISWIFVAFAYTRWRKAIVVQGLEDRVPYRTMLQPYGAYYIMFIVGLITLTNGYAVFFDFNIGDFLAAYITLPIVLALYVVHRIYSYFWVGRKRWLNPLESFDFSKLELVEEEQRNTPQPIPKNAWEKFLNVIF</sequence>
<dbReference type="VEuPathDB" id="FungiDB:CJI97_003036"/>
<feature type="transmembrane region" description="Helical" evidence="8">
    <location>
        <begin position="301"/>
        <end position="320"/>
    </location>
</feature>
<comment type="similarity">
    <text evidence="2">Belongs to the amino acid-polyamine-organocation (APC) superfamily. YAT (TC 2.A.3.10) family.</text>
</comment>
<dbReference type="GO" id="GO:0015171">
    <property type="term" value="F:amino acid transmembrane transporter activity"/>
    <property type="evidence" value="ECO:0007669"/>
    <property type="project" value="TreeGrafter"/>
</dbReference>
<feature type="transmembrane region" description="Helical" evidence="8">
    <location>
        <begin position="205"/>
        <end position="229"/>
    </location>
</feature>
<feature type="transmembrane region" description="Helical" evidence="8">
    <location>
        <begin position="97"/>
        <end position="117"/>
    </location>
</feature>
<accession>A0A5Q7YBM5</accession>
<evidence type="ECO:0000313" key="12">
    <source>
        <dbReference type="Proteomes" id="UP000230249"/>
    </source>
</evidence>
<evidence type="ECO:0000256" key="1">
    <source>
        <dbReference type="ARBA" id="ARBA00004141"/>
    </source>
</evidence>
<dbReference type="InterPro" id="IPR004841">
    <property type="entry name" value="AA-permease/SLC12A_dom"/>
</dbReference>
<dbReference type="FunFam" id="1.20.1740.10:FF:000006">
    <property type="entry name" value="General amino acid permease"/>
    <property type="match status" value="1"/>
</dbReference>
<dbReference type="VEuPathDB" id="FungiDB:CJJ07_005087"/>
<dbReference type="Gene3D" id="1.20.1740.10">
    <property type="entry name" value="Amino acid/polyamine transporter I"/>
    <property type="match status" value="1"/>
</dbReference>
<accession>A0A2H0ZL87</accession>
<proteinExistence type="inferred from homology"/>
<gene>
    <name evidence="11" type="ORF">B9J08_002965</name>
    <name evidence="10" type="ORF">B9J08_00823</name>
</gene>
<feature type="transmembrane region" description="Helical" evidence="8">
    <location>
        <begin position="475"/>
        <end position="497"/>
    </location>
</feature>
<feature type="transmembrane region" description="Helical" evidence="8">
    <location>
        <begin position="394"/>
        <end position="416"/>
    </location>
</feature>
<feature type="transmembrane region" description="Helical" evidence="8">
    <location>
        <begin position="178"/>
        <end position="199"/>
    </location>
</feature>
<feature type="transmembrane region" description="Helical" evidence="8">
    <location>
        <begin position="150"/>
        <end position="171"/>
    </location>
</feature>
<evidence type="ECO:0000256" key="8">
    <source>
        <dbReference type="SAM" id="Phobius"/>
    </source>
</evidence>
<feature type="transmembrane region" description="Helical" evidence="8">
    <location>
        <begin position="428"/>
        <end position="448"/>
    </location>
</feature>
<dbReference type="InterPro" id="IPR050524">
    <property type="entry name" value="APC_YAT"/>
</dbReference>
<keyword evidence="5" id="KW-0029">Amino-acid transport</keyword>
<keyword evidence="7 8" id="KW-0472">Membrane</keyword>
<dbReference type="VEuPathDB" id="FungiDB:CJI96_0000796"/>
<dbReference type="AlphaFoldDB" id="A0A2H0ZL87"/>
<dbReference type="VEuPathDB" id="FungiDB:B9J08_002965"/>
<reference evidence="10" key="4">
    <citation type="submission" date="2024-03" db="EMBL/GenBank/DDBJ databases">
        <title>Improved genome assembly of Candida auris strain B8441 and annotation of B11205.</title>
        <authorList>
            <person name="Cauldron N.C."/>
            <person name="Shea T."/>
            <person name="Cuomo C.A."/>
        </authorList>
    </citation>
    <scope>NUCLEOTIDE SEQUENCE</scope>
    <source>
        <strain evidence="10">B8441</strain>
    </source>
</reference>
<evidence type="ECO:0000256" key="4">
    <source>
        <dbReference type="ARBA" id="ARBA00022692"/>
    </source>
</evidence>
<organism evidence="11">
    <name type="scientific">Candidozyma auris</name>
    <name type="common">Yeast</name>
    <name type="synonym">Candida auris</name>
    <dbReference type="NCBI Taxonomy" id="498019"/>
    <lineage>
        <taxon>Eukaryota</taxon>
        <taxon>Fungi</taxon>
        <taxon>Dikarya</taxon>
        <taxon>Ascomycota</taxon>
        <taxon>Saccharomycotina</taxon>
        <taxon>Pichiomycetes</taxon>
        <taxon>Metschnikowiaceae</taxon>
        <taxon>Candidozyma</taxon>
    </lineage>
</organism>
<name>A0A2H0ZL87_CANAR</name>
<reference evidence="11" key="2">
    <citation type="submission" date="2017-11" db="EMBL/GenBank/DDBJ databases">
        <title>Candida auris genome assembly and annotation.</title>
        <authorList>
            <person name="Munoz J.F."/>
            <person name="Gade L.G."/>
            <person name="Chow N.A."/>
            <person name="Litvintseva A.P."/>
            <person name="Loparev V.N."/>
            <person name="Cuomo C.A."/>
        </authorList>
    </citation>
    <scope>NUCLEOTIDE SEQUENCE</scope>
    <source>
        <strain evidence="11">B8441</strain>
    </source>
</reference>
<dbReference type="EMBL" id="PEKT03000001">
    <property type="protein sequence ID" value="KAK8442490.1"/>
    <property type="molecule type" value="Genomic_DNA"/>
</dbReference>
<comment type="caution">
    <text evidence="11">The sequence shown here is derived from an EMBL/GenBank/DDBJ whole genome shotgun (WGS) entry which is preliminary data.</text>
</comment>
<evidence type="ECO:0000256" key="2">
    <source>
        <dbReference type="ARBA" id="ARBA00006983"/>
    </source>
</evidence>
<dbReference type="PANTHER" id="PTHR43341:SF36">
    <property type="entry name" value="PROLINE-SPECIFIC PERMEASE"/>
    <property type="match status" value="1"/>
</dbReference>
<keyword evidence="4 8" id="KW-0812">Transmembrane</keyword>
<evidence type="ECO:0000256" key="3">
    <source>
        <dbReference type="ARBA" id="ARBA00022448"/>
    </source>
</evidence>
<protein>
    <recommendedName>
        <fullName evidence="9">Amino acid permease/ SLC12A domain-containing protein</fullName>
    </recommendedName>
</protein>
<dbReference type="PANTHER" id="PTHR43341">
    <property type="entry name" value="AMINO ACID PERMEASE"/>
    <property type="match status" value="1"/>
</dbReference>
<evidence type="ECO:0000313" key="10">
    <source>
        <dbReference type="EMBL" id="KAK8442490.1"/>
    </source>
</evidence>
<dbReference type="OMA" id="SMFLLIW"/>
<evidence type="ECO:0000256" key="6">
    <source>
        <dbReference type="ARBA" id="ARBA00022989"/>
    </source>
</evidence>
<dbReference type="Proteomes" id="UP000230249">
    <property type="component" value="Unassembled WGS sequence"/>
</dbReference>
<feature type="transmembrane region" description="Helical" evidence="8">
    <location>
        <begin position="69"/>
        <end position="90"/>
    </location>
</feature>
<feature type="domain" description="Amino acid permease/ SLC12A" evidence="9">
    <location>
        <begin position="68"/>
        <end position="527"/>
    </location>
</feature>